<evidence type="ECO:0000256" key="4">
    <source>
        <dbReference type="ARBA" id="ARBA00044129"/>
    </source>
</evidence>
<dbReference type="GO" id="GO:0005840">
    <property type="term" value="C:ribosome"/>
    <property type="evidence" value="ECO:0007669"/>
    <property type="project" value="UniProtKB-KW"/>
</dbReference>
<dbReference type="EMBL" id="AP028921">
    <property type="protein sequence ID" value="BET01979.1"/>
    <property type="molecule type" value="Genomic_DNA"/>
</dbReference>
<evidence type="ECO:0000313" key="5">
    <source>
        <dbReference type="EMBL" id="BET01979.1"/>
    </source>
</evidence>
<reference evidence="5 6" key="1">
    <citation type="submission" date="2023-09" db="EMBL/GenBank/DDBJ databases">
        <title>Nesidiocoris tenuis whole genome shotgun sequence.</title>
        <authorList>
            <person name="Shibata T."/>
            <person name="Shimoda M."/>
            <person name="Kobayashi T."/>
            <person name="Uehara T."/>
        </authorList>
    </citation>
    <scope>NUCLEOTIDE SEQUENCE [LARGE SCALE GENOMIC DNA]</scope>
    <source>
        <strain evidence="5 6">Japan</strain>
    </source>
</reference>
<dbReference type="PANTHER" id="PTHR21349">
    <property type="entry name" value="50S RIBOSOMAL PROTEIN L21"/>
    <property type="match status" value="1"/>
</dbReference>
<dbReference type="HAMAP" id="MF_01363">
    <property type="entry name" value="Ribosomal_bL21"/>
    <property type="match status" value="1"/>
</dbReference>
<comment type="similarity">
    <text evidence="1">Belongs to the bacterial ribosomal protein bL21 family.</text>
</comment>
<dbReference type="Pfam" id="PF00829">
    <property type="entry name" value="Ribosomal_L21p"/>
    <property type="match status" value="1"/>
</dbReference>
<keyword evidence="6" id="KW-1185">Reference proteome</keyword>
<protein>
    <recommendedName>
        <fullName evidence="4">Large ribosomal subunit protein bL21m</fullName>
    </recommendedName>
</protein>
<keyword evidence="2 5" id="KW-0689">Ribosomal protein</keyword>
<sequence length="198" mass="22199">MLAGLMRNVLQRRTAFLPTLTKCLPASQPTSRLSQSSHIALQQEVLPTDDEIRHVTSSTIQKVNDLVAQGNEGRLFAVIHVAGKQFKVTAEDLILIEGYWPPSNGDEINMEKVMLVGGVDFTLVGRPLLPPGLVRVKATVIEKSLSHTKPVFYKKPRKQYRRLNFYRAHLTMLRINEITITGDINNPPSVVQVERPPL</sequence>
<evidence type="ECO:0000256" key="3">
    <source>
        <dbReference type="ARBA" id="ARBA00023274"/>
    </source>
</evidence>
<dbReference type="SUPFAM" id="SSF141091">
    <property type="entry name" value="L21p-like"/>
    <property type="match status" value="1"/>
</dbReference>
<accession>A0ABN7BCK4</accession>
<evidence type="ECO:0000256" key="2">
    <source>
        <dbReference type="ARBA" id="ARBA00022980"/>
    </source>
</evidence>
<dbReference type="PANTHER" id="PTHR21349:SF0">
    <property type="entry name" value="LARGE RIBOSOMAL SUBUNIT PROTEIN BL21M"/>
    <property type="match status" value="1"/>
</dbReference>
<evidence type="ECO:0000256" key="1">
    <source>
        <dbReference type="ARBA" id="ARBA00008563"/>
    </source>
</evidence>
<evidence type="ECO:0000313" key="6">
    <source>
        <dbReference type="Proteomes" id="UP001307889"/>
    </source>
</evidence>
<dbReference type="Proteomes" id="UP001307889">
    <property type="component" value="Chromosome 13"/>
</dbReference>
<proteinExistence type="inferred from homology"/>
<organism evidence="5 6">
    <name type="scientific">Nesidiocoris tenuis</name>
    <dbReference type="NCBI Taxonomy" id="355587"/>
    <lineage>
        <taxon>Eukaryota</taxon>
        <taxon>Metazoa</taxon>
        <taxon>Ecdysozoa</taxon>
        <taxon>Arthropoda</taxon>
        <taxon>Hexapoda</taxon>
        <taxon>Insecta</taxon>
        <taxon>Pterygota</taxon>
        <taxon>Neoptera</taxon>
        <taxon>Paraneoptera</taxon>
        <taxon>Hemiptera</taxon>
        <taxon>Heteroptera</taxon>
        <taxon>Panheteroptera</taxon>
        <taxon>Cimicomorpha</taxon>
        <taxon>Miridae</taxon>
        <taxon>Dicyphina</taxon>
        <taxon>Nesidiocoris</taxon>
    </lineage>
</organism>
<dbReference type="InterPro" id="IPR001787">
    <property type="entry name" value="Ribosomal_bL21"/>
</dbReference>
<dbReference type="InterPro" id="IPR036164">
    <property type="entry name" value="bL21-like_sf"/>
</dbReference>
<gene>
    <name evidence="5" type="ORF">NTJ_14797</name>
</gene>
<dbReference type="InterPro" id="IPR028909">
    <property type="entry name" value="bL21-like"/>
</dbReference>
<keyword evidence="3" id="KW-0687">Ribonucleoprotein</keyword>
<name>A0ABN7BCK4_9HEMI</name>